<keyword evidence="2" id="KW-1185">Reference proteome</keyword>
<sequence length="94" mass="10803">MDINCDVCTRIWNNRPAYVLDVPNSYAIDPDSWVFDTEHREGEDCDNYGDTKKDCCAASATFDTSVMLERILRNMYHPIFFISSTSVLRRPSEG</sequence>
<comment type="caution">
    <text evidence="1">The sequence shown here is derived from an EMBL/GenBank/DDBJ whole genome shotgun (WGS) entry which is preliminary data.</text>
</comment>
<dbReference type="AlphaFoldDB" id="A0AAP0K4W6"/>
<dbReference type="EMBL" id="JBBNAE010000002">
    <property type="protein sequence ID" value="KAK9145264.1"/>
    <property type="molecule type" value="Genomic_DNA"/>
</dbReference>
<evidence type="ECO:0000313" key="2">
    <source>
        <dbReference type="Proteomes" id="UP001417504"/>
    </source>
</evidence>
<evidence type="ECO:0000313" key="1">
    <source>
        <dbReference type="EMBL" id="KAK9145264.1"/>
    </source>
</evidence>
<name>A0AAP0K4W6_9MAGN</name>
<proteinExistence type="predicted"/>
<reference evidence="1 2" key="1">
    <citation type="submission" date="2024-01" db="EMBL/GenBank/DDBJ databases">
        <title>Genome assemblies of Stephania.</title>
        <authorList>
            <person name="Yang L."/>
        </authorList>
    </citation>
    <scope>NUCLEOTIDE SEQUENCE [LARGE SCALE GENOMIC DNA]</scope>
    <source>
        <strain evidence="1">QJT</strain>
        <tissue evidence="1">Leaf</tissue>
    </source>
</reference>
<protein>
    <submittedName>
        <fullName evidence="1">Uncharacterized protein</fullName>
    </submittedName>
</protein>
<organism evidence="1 2">
    <name type="scientific">Stephania japonica</name>
    <dbReference type="NCBI Taxonomy" id="461633"/>
    <lineage>
        <taxon>Eukaryota</taxon>
        <taxon>Viridiplantae</taxon>
        <taxon>Streptophyta</taxon>
        <taxon>Embryophyta</taxon>
        <taxon>Tracheophyta</taxon>
        <taxon>Spermatophyta</taxon>
        <taxon>Magnoliopsida</taxon>
        <taxon>Ranunculales</taxon>
        <taxon>Menispermaceae</taxon>
        <taxon>Menispermoideae</taxon>
        <taxon>Cissampelideae</taxon>
        <taxon>Stephania</taxon>
    </lineage>
</organism>
<gene>
    <name evidence="1" type="ORF">Sjap_005167</name>
</gene>
<dbReference type="Proteomes" id="UP001417504">
    <property type="component" value="Unassembled WGS sequence"/>
</dbReference>
<accession>A0AAP0K4W6</accession>